<keyword evidence="1" id="KW-0175">Coiled coil</keyword>
<name>A0ABQ5FEL5_9ASTR</name>
<dbReference type="InterPro" id="IPR041588">
    <property type="entry name" value="Integrase_H2C2"/>
</dbReference>
<keyword evidence="3" id="KW-0548">Nucleotidyltransferase</keyword>
<evidence type="ECO:0000313" key="4">
    <source>
        <dbReference type="Proteomes" id="UP001151760"/>
    </source>
</evidence>
<reference evidence="3" key="1">
    <citation type="journal article" date="2022" name="Int. J. Mol. Sci.">
        <title>Draft Genome of Tanacetum Coccineum: Genomic Comparison of Closely Related Tanacetum-Family Plants.</title>
        <authorList>
            <person name="Yamashiro T."/>
            <person name="Shiraishi A."/>
            <person name="Nakayama K."/>
            <person name="Satake H."/>
        </authorList>
    </citation>
    <scope>NUCLEOTIDE SEQUENCE</scope>
</reference>
<dbReference type="GO" id="GO:0003964">
    <property type="term" value="F:RNA-directed DNA polymerase activity"/>
    <property type="evidence" value="ECO:0007669"/>
    <property type="project" value="UniProtKB-KW"/>
</dbReference>
<reference evidence="3" key="2">
    <citation type="submission" date="2022-01" db="EMBL/GenBank/DDBJ databases">
        <authorList>
            <person name="Yamashiro T."/>
            <person name="Shiraishi A."/>
            <person name="Satake H."/>
            <person name="Nakayama K."/>
        </authorList>
    </citation>
    <scope>NUCLEOTIDE SEQUENCE</scope>
</reference>
<keyword evidence="4" id="KW-1185">Reference proteome</keyword>
<dbReference type="PANTHER" id="PTHR48475:SF2">
    <property type="entry name" value="RIBONUCLEASE H"/>
    <property type="match status" value="1"/>
</dbReference>
<dbReference type="Pfam" id="PF17921">
    <property type="entry name" value="Integrase_H2C2"/>
    <property type="match status" value="1"/>
</dbReference>
<dbReference type="EMBL" id="BQNB010017284">
    <property type="protein sequence ID" value="GJT61395.1"/>
    <property type="molecule type" value="Genomic_DNA"/>
</dbReference>
<sequence>MTPIYEYLTEEIIPEEKRKARTIRRKAGRYAVTNIILYKRSFLGQWLRCVEPLQANYVLREIHEGSCSMHAGPRSVVAKALRSGYYWPTMHADARKLIRNQGTVGRNTQKLDGRDFTCLMGTPYYDQIKQRRNTILTYVWNGSGDPVEISMPTLRTAKVDMIKNDEALEINLDLLEERREQAAIQEAKSKAKMEKYYNARVRNTSFNPGDLVYRNNEASHAKDGGKLGPKWEGPYEVTEALGKGAYKLIDRNGNILSRTWNVCNLKKFYVHEM</sequence>
<evidence type="ECO:0000259" key="2">
    <source>
        <dbReference type="Pfam" id="PF17921"/>
    </source>
</evidence>
<accession>A0ABQ5FEL5</accession>
<evidence type="ECO:0000313" key="3">
    <source>
        <dbReference type="EMBL" id="GJT61395.1"/>
    </source>
</evidence>
<evidence type="ECO:0000256" key="1">
    <source>
        <dbReference type="SAM" id="Coils"/>
    </source>
</evidence>
<keyword evidence="3" id="KW-0808">Transferase</keyword>
<feature type="domain" description="Integrase zinc-binding" evidence="2">
    <location>
        <begin position="56"/>
        <end position="100"/>
    </location>
</feature>
<organism evidence="3 4">
    <name type="scientific">Tanacetum coccineum</name>
    <dbReference type="NCBI Taxonomy" id="301880"/>
    <lineage>
        <taxon>Eukaryota</taxon>
        <taxon>Viridiplantae</taxon>
        <taxon>Streptophyta</taxon>
        <taxon>Embryophyta</taxon>
        <taxon>Tracheophyta</taxon>
        <taxon>Spermatophyta</taxon>
        <taxon>Magnoliopsida</taxon>
        <taxon>eudicotyledons</taxon>
        <taxon>Gunneridae</taxon>
        <taxon>Pentapetalae</taxon>
        <taxon>asterids</taxon>
        <taxon>campanulids</taxon>
        <taxon>Asterales</taxon>
        <taxon>Asteraceae</taxon>
        <taxon>Asteroideae</taxon>
        <taxon>Anthemideae</taxon>
        <taxon>Anthemidinae</taxon>
        <taxon>Tanacetum</taxon>
    </lineage>
</organism>
<protein>
    <submittedName>
        <fullName evidence="3">Reverse transcriptase domain-containing protein</fullName>
    </submittedName>
</protein>
<dbReference type="PANTHER" id="PTHR48475">
    <property type="entry name" value="RIBONUCLEASE H"/>
    <property type="match status" value="1"/>
</dbReference>
<dbReference type="Gene3D" id="1.10.340.70">
    <property type="match status" value="1"/>
</dbReference>
<dbReference type="Proteomes" id="UP001151760">
    <property type="component" value="Unassembled WGS sequence"/>
</dbReference>
<proteinExistence type="predicted"/>
<keyword evidence="3" id="KW-0695">RNA-directed DNA polymerase</keyword>
<comment type="caution">
    <text evidence="3">The sequence shown here is derived from an EMBL/GenBank/DDBJ whole genome shotgun (WGS) entry which is preliminary data.</text>
</comment>
<feature type="coiled-coil region" evidence="1">
    <location>
        <begin position="165"/>
        <end position="192"/>
    </location>
</feature>
<gene>
    <name evidence="3" type="ORF">Tco_1004928</name>
</gene>